<keyword evidence="4" id="KW-0997">Cell inner membrane</keyword>
<feature type="transmembrane region" description="Helical" evidence="10">
    <location>
        <begin position="222"/>
        <end position="245"/>
    </location>
</feature>
<organism evidence="11 12">
    <name type="scientific">Candidatus Fimadaptatus faecigallinarum</name>
    <dbReference type="NCBI Taxonomy" id="2840814"/>
    <lineage>
        <taxon>Bacteria</taxon>
        <taxon>Bacillati</taxon>
        <taxon>Bacillota</taxon>
        <taxon>Clostridia</taxon>
        <taxon>Eubacteriales</taxon>
        <taxon>Candidatus Fimadaptatus</taxon>
    </lineage>
</organism>
<evidence type="ECO:0000313" key="12">
    <source>
        <dbReference type="Proteomes" id="UP000824123"/>
    </source>
</evidence>
<reference evidence="11" key="2">
    <citation type="journal article" date="2021" name="PeerJ">
        <title>Extensive microbial diversity within the chicken gut microbiome revealed by metagenomics and culture.</title>
        <authorList>
            <person name="Gilroy R."/>
            <person name="Ravi A."/>
            <person name="Getino M."/>
            <person name="Pursley I."/>
            <person name="Horton D.L."/>
            <person name="Alikhan N.F."/>
            <person name="Baker D."/>
            <person name="Gharbi K."/>
            <person name="Hall N."/>
            <person name="Watson M."/>
            <person name="Adriaenssens E.M."/>
            <person name="Foster-Nyarko E."/>
            <person name="Jarju S."/>
            <person name="Secka A."/>
            <person name="Antonio M."/>
            <person name="Oren A."/>
            <person name="Chaudhuri R.R."/>
            <person name="La Ragione R."/>
            <person name="Hildebrand F."/>
            <person name="Pallen M.J."/>
        </authorList>
    </citation>
    <scope>NUCLEOTIDE SEQUENCE</scope>
    <source>
        <strain evidence="11">ChiSxjej2B14-8506</strain>
    </source>
</reference>
<dbReference type="GO" id="GO:0042941">
    <property type="term" value="P:D-alanine transmembrane transport"/>
    <property type="evidence" value="ECO:0007669"/>
    <property type="project" value="TreeGrafter"/>
</dbReference>
<evidence type="ECO:0000256" key="10">
    <source>
        <dbReference type="SAM" id="Phobius"/>
    </source>
</evidence>
<feature type="transmembrane region" description="Helical" evidence="10">
    <location>
        <begin position="257"/>
        <end position="282"/>
    </location>
</feature>
<keyword evidence="3" id="KW-1003">Cell membrane</keyword>
<dbReference type="AlphaFoldDB" id="A0A9D1LT53"/>
<keyword evidence="2" id="KW-0813">Transport</keyword>
<dbReference type="InterPro" id="IPR052157">
    <property type="entry name" value="BCAA_transport_permease"/>
</dbReference>
<reference evidence="11" key="1">
    <citation type="submission" date="2020-10" db="EMBL/GenBank/DDBJ databases">
        <authorList>
            <person name="Gilroy R."/>
        </authorList>
    </citation>
    <scope>NUCLEOTIDE SEQUENCE</scope>
    <source>
        <strain evidence="11">ChiSxjej2B14-8506</strain>
    </source>
</reference>
<evidence type="ECO:0000256" key="3">
    <source>
        <dbReference type="ARBA" id="ARBA00022475"/>
    </source>
</evidence>
<feature type="transmembrane region" description="Helical" evidence="10">
    <location>
        <begin position="12"/>
        <end position="34"/>
    </location>
</feature>
<feature type="transmembrane region" description="Helical" evidence="10">
    <location>
        <begin position="124"/>
        <end position="146"/>
    </location>
</feature>
<accession>A0A9D1LT53</accession>
<dbReference type="Pfam" id="PF02653">
    <property type="entry name" value="BPD_transp_2"/>
    <property type="match status" value="1"/>
</dbReference>
<dbReference type="PANTHER" id="PTHR11795">
    <property type="entry name" value="BRANCHED-CHAIN AMINO ACID TRANSPORT SYSTEM PERMEASE PROTEIN LIVH"/>
    <property type="match status" value="1"/>
</dbReference>
<keyword evidence="8 10" id="KW-0472">Membrane</keyword>
<evidence type="ECO:0000256" key="1">
    <source>
        <dbReference type="ARBA" id="ARBA00004651"/>
    </source>
</evidence>
<dbReference type="GO" id="GO:0015188">
    <property type="term" value="F:L-isoleucine transmembrane transporter activity"/>
    <property type="evidence" value="ECO:0007669"/>
    <property type="project" value="TreeGrafter"/>
</dbReference>
<gene>
    <name evidence="11" type="ORF">IAC59_09440</name>
</gene>
<dbReference type="InterPro" id="IPR001851">
    <property type="entry name" value="ABC_transp_permease"/>
</dbReference>
<evidence type="ECO:0000256" key="2">
    <source>
        <dbReference type="ARBA" id="ARBA00022448"/>
    </source>
</evidence>
<evidence type="ECO:0000256" key="4">
    <source>
        <dbReference type="ARBA" id="ARBA00022519"/>
    </source>
</evidence>
<evidence type="ECO:0000256" key="9">
    <source>
        <dbReference type="ARBA" id="ARBA00037998"/>
    </source>
</evidence>
<protein>
    <submittedName>
        <fullName evidence="11">Branched-chain amino acid ABC transporter permease</fullName>
    </submittedName>
</protein>
<comment type="subcellular location">
    <subcellularLocation>
        <location evidence="1">Cell membrane</location>
        <topology evidence="1">Multi-pass membrane protein</topology>
    </subcellularLocation>
</comment>
<comment type="caution">
    <text evidence="11">The sequence shown here is derived from an EMBL/GenBank/DDBJ whole genome shotgun (WGS) entry which is preliminary data.</text>
</comment>
<dbReference type="GO" id="GO:0005886">
    <property type="term" value="C:plasma membrane"/>
    <property type="evidence" value="ECO:0007669"/>
    <property type="project" value="UniProtKB-SubCell"/>
</dbReference>
<feature type="transmembrane region" description="Helical" evidence="10">
    <location>
        <begin position="294"/>
        <end position="314"/>
    </location>
</feature>
<dbReference type="CDD" id="cd06582">
    <property type="entry name" value="TM_PBP1_LivH_like"/>
    <property type="match status" value="1"/>
</dbReference>
<evidence type="ECO:0000256" key="6">
    <source>
        <dbReference type="ARBA" id="ARBA00022970"/>
    </source>
</evidence>
<sequence length="323" mass="34020">MSFVNQLINGLHVGSIYALIALGYTMVYGIVKLINFAHGDIIMVGAYISLLLLTVLGWPLYVVIPVSMLLCAAAGVLIEYVAYRPLRNAAALTEMMARAGDRTRRALHLPERHTGEGGKPTPRISALITAIGVSMLLQNLFMLIMSPSPQPYPSIINLPAVALGELKISATTIITIAVSALLMVALQLFIKRTRTGKAMRAVSENMEAAQLMGINTNTTISITFAIGSALAAIGAILYCAAYPQVQPYMGAMPGLKAFIAAVLGGIGVIPGAMLGGFVMGIAESLTKGFISSQFADAVVFGILIVVLLVKPAGIMGKKSSEKV</sequence>
<keyword evidence="6" id="KW-0029">Amino-acid transport</keyword>
<evidence type="ECO:0000256" key="7">
    <source>
        <dbReference type="ARBA" id="ARBA00022989"/>
    </source>
</evidence>
<comment type="similarity">
    <text evidence="9">Belongs to the binding-protein-dependent transport system permease family. LivHM subfamily.</text>
</comment>
<dbReference type="GO" id="GO:0015808">
    <property type="term" value="P:L-alanine transport"/>
    <property type="evidence" value="ECO:0007669"/>
    <property type="project" value="TreeGrafter"/>
</dbReference>
<keyword evidence="7 10" id="KW-1133">Transmembrane helix</keyword>
<evidence type="ECO:0000256" key="5">
    <source>
        <dbReference type="ARBA" id="ARBA00022692"/>
    </source>
</evidence>
<evidence type="ECO:0000313" key="11">
    <source>
        <dbReference type="EMBL" id="HIU47460.1"/>
    </source>
</evidence>
<dbReference type="Proteomes" id="UP000824123">
    <property type="component" value="Unassembled WGS sequence"/>
</dbReference>
<dbReference type="GO" id="GO:0015190">
    <property type="term" value="F:L-leucine transmembrane transporter activity"/>
    <property type="evidence" value="ECO:0007669"/>
    <property type="project" value="TreeGrafter"/>
</dbReference>
<keyword evidence="5 10" id="KW-0812">Transmembrane</keyword>
<dbReference type="GO" id="GO:0005304">
    <property type="term" value="F:L-valine transmembrane transporter activity"/>
    <property type="evidence" value="ECO:0007669"/>
    <property type="project" value="TreeGrafter"/>
</dbReference>
<name>A0A9D1LT53_9FIRM</name>
<evidence type="ECO:0000256" key="8">
    <source>
        <dbReference type="ARBA" id="ARBA00023136"/>
    </source>
</evidence>
<feature type="transmembrane region" description="Helical" evidence="10">
    <location>
        <begin position="166"/>
        <end position="190"/>
    </location>
</feature>
<feature type="transmembrane region" description="Helical" evidence="10">
    <location>
        <begin position="41"/>
        <end position="61"/>
    </location>
</feature>
<dbReference type="GO" id="GO:1903806">
    <property type="term" value="P:L-isoleucine import across plasma membrane"/>
    <property type="evidence" value="ECO:0007669"/>
    <property type="project" value="TreeGrafter"/>
</dbReference>
<dbReference type="EMBL" id="DVNK01000057">
    <property type="protein sequence ID" value="HIU47460.1"/>
    <property type="molecule type" value="Genomic_DNA"/>
</dbReference>
<proteinExistence type="inferred from homology"/>
<dbReference type="GO" id="GO:0015192">
    <property type="term" value="F:L-phenylalanine transmembrane transporter activity"/>
    <property type="evidence" value="ECO:0007669"/>
    <property type="project" value="TreeGrafter"/>
</dbReference>
<dbReference type="PANTHER" id="PTHR11795:SF371">
    <property type="entry name" value="HIGH-AFFINITY BRANCHED-CHAIN AMINO ACID TRANSPORT SYSTEM PERMEASE PROTEIN LIVH"/>
    <property type="match status" value="1"/>
</dbReference>